<dbReference type="CDD" id="cd07998">
    <property type="entry name" value="WGR_DNA_ligase"/>
    <property type="match status" value="1"/>
</dbReference>
<dbReference type="InterPro" id="IPR016024">
    <property type="entry name" value="ARM-type_fold"/>
</dbReference>
<evidence type="ECO:0000313" key="3">
    <source>
        <dbReference type="EMBL" id="PMN90787.1"/>
    </source>
</evidence>
<feature type="region of interest" description="Disordered" evidence="1">
    <location>
        <begin position="79"/>
        <end position="110"/>
    </location>
</feature>
<comment type="caution">
    <text evidence="3">The sequence shown here is derived from an EMBL/GenBank/DDBJ whole genome shotgun (WGS) entry which is preliminary data.</text>
</comment>
<feature type="compositionally biased region" description="Low complexity" evidence="1">
    <location>
        <begin position="86"/>
        <end position="103"/>
    </location>
</feature>
<dbReference type="SUPFAM" id="SSF48371">
    <property type="entry name" value="ARM repeat"/>
    <property type="match status" value="1"/>
</dbReference>
<accession>A0A2N7L915</accession>
<proteinExistence type="predicted"/>
<dbReference type="InterPro" id="IPR036930">
    <property type="entry name" value="WGR_dom_sf"/>
</dbReference>
<dbReference type="AlphaFoldDB" id="A0A2N7L915"/>
<dbReference type="PROSITE" id="PS51977">
    <property type="entry name" value="WGR"/>
    <property type="match status" value="1"/>
</dbReference>
<protein>
    <recommendedName>
        <fullName evidence="2">WGR domain-containing protein</fullName>
    </recommendedName>
</protein>
<organism evidence="3 4">
    <name type="scientific">Enterovibrio norvegicus</name>
    <dbReference type="NCBI Taxonomy" id="188144"/>
    <lineage>
        <taxon>Bacteria</taxon>
        <taxon>Pseudomonadati</taxon>
        <taxon>Pseudomonadota</taxon>
        <taxon>Gammaproteobacteria</taxon>
        <taxon>Vibrionales</taxon>
        <taxon>Vibrionaceae</taxon>
        <taxon>Enterovibrio</taxon>
    </lineage>
</organism>
<dbReference type="InterPro" id="IPR008893">
    <property type="entry name" value="WGR_domain"/>
</dbReference>
<dbReference type="Gene3D" id="2.20.140.10">
    <property type="entry name" value="WGR domain"/>
    <property type="match status" value="1"/>
</dbReference>
<dbReference type="Proteomes" id="UP000235387">
    <property type="component" value="Unassembled WGS sequence"/>
</dbReference>
<evidence type="ECO:0000313" key="4">
    <source>
        <dbReference type="Proteomes" id="UP000235387"/>
    </source>
</evidence>
<evidence type="ECO:0000256" key="1">
    <source>
        <dbReference type="SAM" id="MobiDB-lite"/>
    </source>
</evidence>
<sequence>MRLIRKSRLYFQEGNSDKVYEVDLVDINSTDDNERYLVNFRYGRRGASLREGTKTPSPVSIEKAEKLFDSIVVSKTNKGYRDGGVASPSSSTTASSKPESSASLLDRIRQEKNPDTRARQVWRLPPEKNPEAAALVATLLGQKDDLHEYTLLWTLGRVGSHENIDLVSPYLSHSNTTLANLALEVILALTPEEERKNRYDTLRTHNENITPDSLLNAVAQFNNADSKRATSYPIGTLLKAAYLQSLVDTDIRQALLKVLPSIPITPGAFRGVRYLLKMSEFRLDTAVFTTLNVRLEQSKPHFYRDWGMVYNEHGCLDVEEELASDTARLAHSQKTHRYLVARYSRALKRLGVSKNDRFIELAESTLLQYTAAHAKPARSTPHYRWDDNWRRQLIATLHYDEYAHCSALNTLLRANNTAYSKNRRGIWRFDPDTTFDGRGEAFPECWDKAPDSLLRIACATDCEPVSDFAIRALEDNSDFIDTLSLADVIRLFTKPFTRSQAFASTRLKHLLANQPVTADILVLLFSSGLAAPISLGLELLGQKRDFDEMLTAIAHALCIDPRVELPDHTSIIAWLEAPEQKAKFTFVDKSALLSAVLSVVSEKDFASKEHATQTFDWLLTQCQDALTNARASALPDIAVAEALIQSSSISLALFGCKLLDAMPIAYDQISEASLHTIQTSDDEDIRAFAIALLKKLTHDKLADQLDNLLGSLAQGTPAQQHATLSVFAEAMQTSSYNESNAKTQQAIVEHMVNLLHANKLEDSLQQQLLDFLRAHGNASLREETHNENLWKLATARSEMAHTLTSEHFQQRTPYSRFTNEKWLALLNSPTLTLREHAQKHFGDSPDALIAQMDNIVSVMESEWHDTQDFVFDFCRESLSREQWTPDQIVAICDSVVDPVQRFGRELVQTYFDQDDAEQYLLQLSQHPAANVELFVSQLLPQHASNDETTIVALQPYFVAVLTRVNTGRPAKDNVLRFLISQANTSDAVRAMLSQLLTRLSLTSVQKDKAEYIKLMMSLKQTHGDLTLPVALKAVRHAAHHELEE</sequence>
<reference evidence="4" key="1">
    <citation type="submission" date="2016-07" db="EMBL/GenBank/DDBJ databases">
        <title>Nontailed viruses are major unrecognized killers of bacteria in the ocean.</title>
        <authorList>
            <person name="Kauffman K."/>
            <person name="Hussain F."/>
            <person name="Yang J."/>
            <person name="Arevalo P."/>
            <person name="Brown J."/>
            <person name="Cutler M."/>
            <person name="Kelly L."/>
            <person name="Polz M.F."/>
        </authorList>
    </citation>
    <scope>NUCLEOTIDE SEQUENCE [LARGE SCALE GENOMIC DNA]</scope>
    <source>
        <strain evidence="4">10N.261.45.A10</strain>
    </source>
</reference>
<evidence type="ECO:0000259" key="2">
    <source>
        <dbReference type="PROSITE" id="PS51977"/>
    </source>
</evidence>
<dbReference type="SUPFAM" id="SSF142921">
    <property type="entry name" value="WGR domain-like"/>
    <property type="match status" value="1"/>
</dbReference>
<feature type="domain" description="WGR" evidence="2">
    <location>
        <begin position="1"/>
        <end position="93"/>
    </location>
</feature>
<dbReference type="Pfam" id="PF05406">
    <property type="entry name" value="WGR"/>
    <property type="match status" value="1"/>
</dbReference>
<dbReference type="RefSeq" id="WP_102391202.1">
    <property type="nucleotide sequence ID" value="NZ_MDAL01000026.1"/>
</dbReference>
<gene>
    <name evidence="3" type="ORF">BCT23_18895</name>
</gene>
<name>A0A2N7L915_9GAMM</name>
<dbReference type="EMBL" id="MDAL01000026">
    <property type="protein sequence ID" value="PMN90787.1"/>
    <property type="molecule type" value="Genomic_DNA"/>
</dbReference>